<evidence type="ECO:0000313" key="1">
    <source>
        <dbReference type="EMBL" id="KAH7967537.1"/>
    </source>
</evidence>
<comment type="caution">
    <text evidence="1">The sequence shown here is derived from an EMBL/GenBank/DDBJ whole genome shotgun (WGS) entry which is preliminary data.</text>
</comment>
<gene>
    <name evidence="1" type="ORF">HPB49_025472</name>
</gene>
<organism evidence="1 2">
    <name type="scientific">Dermacentor silvarum</name>
    <name type="common">Tick</name>
    <dbReference type="NCBI Taxonomy" id="543639"/>
    <lineage>
        <taxon>Eukaryota</taxon>
        <taxon>Metazoa</taxon>
        <taxon>Ecdysozoa</taxon>
        <taxon>Arthropoda</taxon>
        <taxon>Chelicerata</taxon>
        <taxon>Arachnida</taxon>
        <taxon>Acari</taxon>
        <taxon>Parasitiformes</taxon>
        <taxon>Ixodida</taxon>
        <taxon>Ixodoidea</taxon>
        <taxon>Ixodidae</taxon>
        <taxon>Rhipicephalinae</taxon>
        <taxon>Dermacentor</taxon>
    </lineage>
</organism>
<evidence type="ECO:0000313" key="2">
    <source>
        <dbReference type="Proteomes" id="UP000821865"/>
    </source>
</evidence>
<proteinExistence type="predicted"/>
<sequence>MQQSQPLSSAPAPVEGGSPPPVQQSPSSTMPAAASVAAHKPTRFSLYSIERLLAGAAVHAATTPSSVASSVLDFSIAQHPSARIEVAGHFPGALNGRSKGSTAASSDKSGTPSLHYSGDKGPASSLHQHQQQQQQQQAAEDGGLSGKPRKIRRSRTTFTTFQLHQLERAFEKTQYPDVFTREELALRLDLSEARVQVWFQNRRAKWRKREKAMGRESPPPMTASSSCGVASSTASDRGLGPFLQAACGMSAARAELFGAGPFGVAEPFWGSPSLVAPAWPKLYGYMLPALLPAPPCPSTSVLDLGSKKTTGHARLQASPPSAAPTSSPGLDLLRVKAREHAARRAGSGSPKSASPAADRTEPS</sequence>
<name>A0ACB8DHR9_DERSI</name>
<reference evidence="1" key="1">
    <citation type="submission" date="2020-05" db="EMBL/GenBank/DDBJ databases">
        <title>Large-scale comparative analyses of tick genomes elucidate their genetic diversity and vector capacities.</title>
        <authorList>
            <person name="Jia N."/>
            <person name="Wang J."/>
            <person name="Shi W."/>
            <person name="Du L."/>
            <person name="Sun Y."/>
            <person name="Zhan W."/>
            <person name="Jiang J."/>
            <person name="Wang Q."/>
            <person name="Zhang B."/>
            <person name="Ji P."/>
            <person name="Sakyi L.B."/>
            <person name="Cui X."/>
            <person name="Yuan T."/>
            <person name="Jiang B."/>
            <person name="Yang W."/>
            <person name="Lam T.T.-Y."/>
            <person name="Chang Q."/>
            <person name="Ding S."/>
            <person name="Wang X."/>
            <person name="Zhu J."/>
            <person name="Ruan X."/>
            <person name="Zhao L."/>
            <person name="Wei J."/>
            <person name="Que T."/>
            <person name="Du C."/>
            <person name="Cheng J."/>
            <person name="Dai P."/>
            <person name="Han X."/>
            <person name="Huang E."/>
            <person name="Gao Y."/>
            <person name="Liu J."/>
            <person name="Shao H."/>
            <person name="Ye R."/>
            <person name="Li L."/>
            <person name="Wei W."/>
            <person name="Wang X."/>
            <person name="Wang C."/>
            <person name="Yang T."/>
            <person name="Huo Q."/>
            <person name="Li W."/>
            <person name="Guo W."/>
            <person name="Chen H."/>
            <person name="Zhou L."/>
            <person name="Ni X."/>
            <person name="Tian J."/>
            <person name="Zhou Y."/>
            <person name="Sheng Y."/>
            <person name="Liu T."/>
            <person name="Pan Y."/>
            <person name="Xia L."/>
            <person name="Li J."/>
            <person name="Zhao F."/>
            <person name="Cao W."/>
        </authorList>
    </citation>
    <scope>NUCLEOTIDE SEQUENCE</scope>
    <source>
        <strain evidence="1">Dsil-2018</strain>
    </source>
</reference>
<protein>
    <submittedName>
        <fullName evidence="1">Uncharacterized protein</fullName>
    </submittedName>
</protein>
<dbReference type="EMBL" id="CM023471">
    <property type="protein sequence ID" value="KAH7967537.1"/>
    <property type="molecule type" value="Genomic_DNA"/>
</dbReference>
<dbReference type="Proteomes" id="UP000821865">
    <property type="component" value="Chromosome 2"/>
</dbReference>
<accession>A0ACB8DHR9</accession>
<keyword evidence="2" id="KW-1185">Reference proteome</keyword>